<dbReference type="InterPro" id="IPR052353">
    <property type="entry name" value="Benzoxazolinone_Detox_Enz"/>
</dbReference>
<dbReference type="Pfam" id="PF03475">
    <property type="entry name" value="YiiM_3-alpha"/>
    <property type="match status" value="1"/>
</dbReference>
<dbReference type="InterPro" id="IPR011037">
    <property type="entry name" value="Pyrv_Knase-like_insert_dom_sf"/>
</dbReference>
<dbReference type="Gene3D" id="2.40.33.20">
    <property type="entry name" value="PK beta-barrel domain-like"/>
    <property type="match status" value="1"/>
</dbReference>
<dbReference type="GO" id="GO:0030170">
    <property type="term" value="F:pyridoxal phosphate binding"/>
    <property type="evidence" value="ECO:0007669"/>
    <property type="project" value="InterPro"/>
</dbReference>
<accession>A0A5M8BCT8</accession>
<dbReference type="Pfam" id="PF03473">
    <property type="entry name" value="MOSC"/>
    <property type="match status" value="1"/>
</dbReference>
<dbReference type="GO" id="GO:0003824">
    <property type="term" value="F:catalytic activity"/>
    <property type="evidence" value="ECO:0007669"/>
    <property type="project" value="InterPro"/>
</dbReference>
<protein>
    <submittedName>
        <fullName evidence="2">MOSC domain-containing protein</fullName>
    </submittedName>
</protein>
<keyword evidence="3" id="KW-1185">Reference proteome</keyword>
<reference evidence="2 3" key="1">
    <citation type="submission" date="2019-09" db="EMBL/GenBank/DDBJ databases">
        <title>Isolation of a novel species in the genus Cupriavidus from patients with sepsis using whole genome sequencing.</title>
        <authorList>
            <person name="Kweon O.J."/>
            <person name="Lee M.-K."/>
        </authorList>
    </citation>
    <scope>NUCLEOTIDE SEQUENCE [LARGE SCALE GENOMIC DNA]</scope>
    <source>
        <strain evidence="2 3">MKL-01</strain>
    </source>
</reference>
<name>A0A5M8BCT8_9BURK</name>
<comment type="caution">
    <text evidence="2">The sequence shown here is derived from an EMBL/GenBank/DDBJ whole genome shotgun (WGS) entry which is preliminary data.</text>
</comment>
<evidence type="ECO:0000313" key="3">
    <source>
        <dbReference type="Proteomes" id="UP000324324"/>
    </source>
</evidence>
<dbReference type="InterPro" id="IPR005163">
    <property type="entry name" value="Tri_helical_YiiM-like"/>
</dbReference>
<dbReference type="EMBL" id="VWRN01000006">
    <property type="protein sequence ID" value="KAA6133183.1"/>
    <property type="molecule type" value="Genomic_DNA"/>
</dbReference>
<organism evidence="2 3">
    <name type="scientific">Cupriavidus cauae</name>
    <dbReference type="NCBI Taxonomy" id="2608999"/>
    <lineage>
        <taxon>Bacteria</taxon>
        <taxon>Pseudomonadati</taxon>
        <taxon>Pseudomonadota</taxon>
        <taxon>Betaproteobacteria</taxon>
        <taxon>Burkholderiales</taxon>
        <taxon>Burkholderiaceae</taxon>
        <taxon>Cupriavidus</taxon>
    </lineage>
</organism>
<feature type="domain" description="MOSC" evidence="1">
    <location>
        <begin position="34"/>
        <end position="171"/>
    </location>
</feature>
<dbReference type="InterPro" id="IPR005302">
    <property type="entry name" value="MoCF_Sase_C"/>
</dbReference>
<evidence type="ECO:0000259" key="1">
    <source>
        <dbReference type="PROSITE" id="PS51340"/>
    </source>
</evidence>
<dbReference type="AlphaFoldDB" id="A0A5M8BCT8"/>
<dbReference type="PANTHER" id="PTHR30212">
    <property type="entry name" value="PROTEIN YIIM"/>
    <property type="match status" value="1"/>
</dbReference>
<evidence type="ECO:0000313" key="2">
    <source>
        <dbReference type="EMBL" id="KAA6133183.1"/>
    </source>
</evidence>
<dbReference type="PROSITE" id="PS51340">
    <property type="entry name" value="MOSC"/>
    <property type="match status" value="1"/>
</dbReference>
<proteinExistence type="predicted"/>
<dbReference type="PANTHER" id="PTHR30212:SF2">
    <property type="entry name" value="PROTEIN YIIM"/>
    <property type="match status" value="1"/>
</dbReference>
<dbReference type="SUPFAM" id="SSF50800">
    <property type="entry name" value="PK beta-barrel domain-like"/>
    <property type="match status" value="1"/>
</dbReference>
<gene>
    <name evidence="2" type="ORF">F1599_01855</name>
</gene>
<dbReference type="Proteomes" id="UP000324324">
    <property type="component" value="Unassembled WGS sequence"/>
</dbReference>
<dbReference type="RefSeq" id="WP_150082027.1">
    <property type="nucleotide sequence ID" value="NZ_VWRN01000006.1"/>
</dbReference>
<sequence>MSPSQVTIREVLTGTAKPYGMPAKTGKQSAIDKHPVGAPVAVHTLGLHGDEQGDRRIHGGPEKAVHCYPWQHYANWRHDIGPLPVLERAGAFGENLSWAGGDEHDVCLGDVWRIGSVTLQVSQPRQPCWKLNVRFGRDDMSALVQQSLRIGWYFRVLEPGKLQAGDAAVLLERPHADWSVARLAGLVRDRETDPALLDAVLALPLVDSWRRLFERRRQSGAVEDWTARMRG</sequence>
<dbReference type="GO" id="GO:0030151">
    <property type="term" value="F:molybdenum ion binding"/>
    <property type="evidence" value="ECO:0007669"/>
    <property type="project" value="InterPro"/>
</dbReference>